<dbReference type="RefSeq" id="WP_267161119.1">
    <property type="nucleotide sequence ID" value="NZ_CP112972.1"/>
</dbReference>
<dbReference type="InterPro" id="IPR003795">
    <property type="entry name" value="DUF192"/>
</dbReference>
<dbReference type="InterPro" id="IPR038695">
    <property type="entry name" value="Saro_0823-like_sf"/>
</dbReference>
<evidence type="ECO:0000256" key="1">
    <source>
        <dbReference type="SAM" id="MobiDB-lite"/>
    </source>
</evidence>
<evidence type="ECO:0000313" key="2">
    <source>
        <dbReference type="EMBL" id="MFC7058423.1"/>
    </source>
</evidence>
<protein>
    <submittedName>
        <fullName evidence="2">DUF192 domain-containing protein</fullName>
    </submittedName>
</protein>
<dbReference type="AlphaFoldDB" id="A0ABD5VYU3"/>
<keyword evidence="3" id="KW-1185">Reference proteome</keyword>
<evidence type="ECO:0000313" key="3">
    <source>
        <dbReference type="Proteomes" id="UP001596445"/>
    </source>
</evidence>
<name>A0ABD5VYU3_9EURY</name>
<feature type="compositionally biased region" description="Low complexity" evidence="1">
    <location>
        <begin position="37"/>
        <end position="61"/>
    </location>
</feature>
<organism evidence="2 3">
    <name type="scientific">Halovenus salina</name>
    <dbReference type="NCBI Taxonomy" id="1510225"/>
    <lineage>
        <taxon>Archaea</taxon>
        <taxon>Methanobacteriati</taxon>
        <taxon>Methanobacteriota</taxon>
        <taxon>Stenosarchaea group</taxon>
        <taxon>Halobacteria</taxon>
        <taxon>Halobacteriales</taxon>
        <taxon>Haloarculaceae</taxon>
        <taxon>Halovenus</taxon>
    </lineage>
</organism>
<dbReference type="PANTHER" id="PTHR37953">
    <property type="entry name" value="UPF0127 PROTEIN MJ1496"/>
    <property type="match status" value="1"/>
</dbReference>
<comment type="caution">
    <text evidence="2">The sequence shown here is derived from an EMBL/GenBank/DDBJ whole genome shotgun (WGS) entry which is preliminary data.</text>
</comment>
<dbReference type="GeneID" id="76630413"/>
<dbReference type="Proteomes" id="UP001596445">
    <property type="component" value="Unassembled WGS sequence"/>
</dbReference>
<sequence>MRDRRELLTLLAGTAGLAGCLESSSDAETPAAETPADSPTETDASTPTTTDSDPTATQTDRATAEETPTDTETPTPESLFPGYETTEIAFATPEGEQLASITAALAETTEEWRLGLSDTESLPEDWGMLFVDDSVSDRRFWMKEMDFGLDMLFVDDEKTITSISHAPEPEGDGRDDTYNGRGQYVLEVNYRWTERNGVSEGDVLEFEL</sequence>
<gene>
    <name evidence="2" type="ORF">ACFQQG_09835</name>
</gene>
<dbReference type="PROSITE" id="PS51257">
    <property type="entry name" value="PROKAR_LIPOPROTEIN"/>
    <property type="match status" value="1"/>
</dbReference>
<proteinExistence type="predicted"/>
<feature type="region of interest" description="Disordered" evidence="1">
    <location>
        <begin position="13"/>
        <end position="82"/>
    </location>
</feature>
<dbReference type="EMBL" id="JBHSZI010000001">
    <property type="protein sequence ID" value="MFC7058423.1"/>
    <property type="molecule type" value="Genomic_DNA"/>
</dbReference>
<dbReference type="PANTHER" id="PTHR37953:SF1">
    <property type="entry name" value="UPF0127 PROTEIN MJ1496"/>
    <property type="match status" value="1"/>
</dbReference>
<reference evidence="2 3" key="1">
    <citation type="journal article" date="2019" name="Int. J. Syst. Evol. Microbiol.">
        <title>The Global Catalogue of Microorganisms (GCM) 10K type strain sequencing project: providing services to taxonomists for standard genome sequencing and annotation.</title>
        <authorList>
            <consortium name="The Broad Institute Genomics Platform"/>
            <consortium name="The Broad Institute Genome Sequencing Center for Infectious Disease"/>
            <person name="Wu L."/>
            <person name="Ma J."/>
        </authorList>
    </citation>
    <scope>NUCLEOTIDE SEQUENCE [LARGE SCALE GENOMIC DNA]</scope>
    <source>
        <strain evidence="2 3">JCM 30072</strain>
    </source>
</reference>
<dbReference type="Gene3D" id="2.60.120.1140">
    <property type="entry name" value="Protein of unknown function DUF192"/>
    <property type="match status" value="1"/>
</dbReference>
<accession>A0ABD5VYU3</accession>
<dbReference type="Pfam" id="PF02643">
    <property type="entry name" value="DUF192"/>
    <property type="match status" value="1"/>
</dbReference>